<dbReference type="EMBL" id="JAUTDP010000006">
    <property type="protein sequence ID" value="KAK3398446.1"/>
    <property type="molecule type" value="Genomic_DNA"/>
</dbReference>
<dbReference type="AlphaFoldDB" id="A0AAE0PED3"/>
<reference evidence="2" key="2">
    <citation type="submission" date="2023-07" db="EMBL/GenBank/DDBJ databases">
        <authorList>
            <consortium name="Lawrence Berkeley National Laboratory"/>
            <person name="Haridas S."/>
            <person name="Hensen N."/>
            <person name="Bonometti L."/>
            <person name="Westerberg I."/>
            <person name="Brannstrom I.O."/>
            <person name="Guillou S."/>
            <person name="Cros-Aarteil S."/>
            <person name="Calhoun S."/>
            <person name="Kuo A."/>
            <person name="Mondo S."/>
            <person name="Pangilinan J."/>
            <person name="Riley R."/>
            <person name="LaButti K."/>
            <person name="Andreopoulos B."/>
            <person name="Lipzen A."/>
            <person name="Chen C."/>
            <person name="Yanf M."/>
            <person name="Daum C."/>
            <person name="Ng V."/>
            <person name="Clum A."/>
            <person name="Steindorff A."/>
            <person name="Ohm R."/>
            <person name="Martin F."/>
            <person name="Silar P."/>
            <person name="Natvig D."/>
            <person name="Lalanne C."/>
            <person name="Gautier V."/>
            <person name="Ament-velasquez S.L."/>
            <person name="Kruys A."/>
            <person name="Hutchinson M.I."/>
            <person name="Powell A.J."/>
            <person name="Barry K."/>
            <person name="Miller A.N."/>
            <person name="Grigoriev I.V."/>
            <person name="Debuchy R."/>
            <person name="Gladieux P."/>
            <person name="Thoren M.H."/>
            <person name="Johannesson H."/>
        </authorList>
    </citation>
    <scope>NUCLEOTIDE SEQUENCE</scope>
    <source>
        <strain evidence="2">FGSC 1904</strain>
    </source>
</reference>
<feature type="compositionally biased region" description="Basic residues" evidence="1">
    <location>
        <begin position="80"/>
        <end position="92"/>
    </location>
</feature>
<organism evidence="2 3">
    <name type="scientific">Sordaria brevicollis</name>
    <dbReference type="NCBI Taxonomy" id="83679"/>
    <lineage>
        <taxon>Eukaryota</taxon>
        <taxon>Fungi</taxon>
        <taxon>Dikarya</taxon>
        <taxon>Ascomycota</taxon>
        <taxon>Pezizomycotina</taxon>
        <taxon>Sordariomycetes</taxon>
        <taxon>Sordariomycetidae</taxon>
        <taxon>Sordariales</taxon>
        <taxon>Sordariaceae</taxon>
        <taxon>Sordaria</taxon>
    </lineage>
</organism>
<reference evidence="2" key="1">
    <citation type="journal article" date="2023" name="Mol. Phylogenet. Evol.">
        <title>Genome-scale phylogeny and comparative genomics of the fungal order Sordariales.</title>
        <authorList>
            <person name="Hensen N."/>
            <person name="Bonometti L."/>
            <person name="Westerberg I."/>
            <person name="Brannstrom I.O."/>
            <person name="Guillou S."/>
            <person name="Cros-Aarteil S."/>
            <person name="Calhoun S."/>
            <person name="Haridas S."/>
            <person name="Kuo A."/>
            <person name="Mondo S."/>
            <person name="Pangilinan J."/>
            <person name="Riley R."/>
            <person name="LaButti K."/>
            <person name="Andreopoulos B."/>
            <person name="Lipzen A."/>
            <person name="Chen C."/>
            <person name="Yan M."/>
            <person name="Daum C."/>
            <person name="Ng V."/>
            <person name="Clum A."/>
            <person name="Steindorff A."/>
            <person name="Ohm R.A."/>
            <person name="Martin F."/>
            <person name="Silar P."/>
            <person name="Natvig D.O."/>
            <person name="Lalanne C."/>
            <person name="Gautier V."/>
            <person name="Ament-Velasquez S.L."/>
            <person name="Kruys A."/>
            <person name="Hutchinson M.I."/>
            <person name="Powell A.J."/>
            <person name="Barry K."/>
            <person name="Miller A.N."/>
            <person name="Grigoriev I.V."/>
            <person name="Debuchy R."/>
            <person name="Gladieux P."/>
            <person name="Hiltunen Thoren M."/>
            <person name="Johannesson H."/>
        </authorList>
    </citation>
    <scope>NUCLEOTIDE SEQUENCE</scope>
    <source>
        <strain evidence="2">FGSC 1904</strain>
    </source>
</reference>
<evidence type="ECO:0000256" key="1">
    <source>
        <dbReference type="SAM" id="MobiDB-lite"/>
    </source>
</evidence>
<feature type="region of interest" description="Disordered" evidence="1">
    <location>
        <begin position="58"/>
        <end position="122"/>
    </location>
</feature>
<protein>
    <submittedName>
        <fullName evidence="2">Uncharacterized protein</fullName>
    </submittedName>
</protein>
<name>A0AAE0PED3_SORBR</name>
<sequence>MQVCSNFKRFRASLQELLGIKRRNRVKGQDISAPYDFKKETTVIPGITEEYLESLRDEALASQHSPTSTRSRRGVDRNKHTNKSNLKTKSHTQLRTSSSLANFTAVGSTSPPSSSSNKRQLGTSKSCLSLNALQSLNQDNKGLQPPPRKFSVPSSASSPSVSHGLGYDLGIGGGEMGTGLRPPSPCLSLPTRIGIASVTSSPTTTSPTSPLGGEFGVRAVRSKASITGGSGSTTPKSHSPVLVIGTEAVSLSSILPLIPAQQTHPAKLQVDTSPSTTTTSTTTEKYVSAPASVASPTSAASEVSAVSALSASSGVSGMGTADLDSFALGSPISPISPVSPVSPLSLDDRTEVKRAGSVRAEMMPF</sequence>
<feature type="region of interest" description="Disordered" evidence="1">
    <location>
        <begin position="137"/>
        <end position="162"/>
    </location>
</feature>
<comment type="caution">
    <text evidence="2">The sequence shown here is derived from an EMBL/GenBank/DDBJ whole genome shotgun (WGS) entry which is preliminary data.</text>
</comment>
<feature type="compositionally biased region" description="Low complexity" evidence="1">
    <location>
        <begin position="272"/>
        <end position="284"/>
    </location>
</feature>
<feature type="compositionally biased region" description="Low complexity" evidence="1">
    <location>
        <begin position="151"/>
        <end position="162"/>
    </location>
</feature>
<accession>A0AAE0PED3</accession>
<feature type="compositionally biased region" description="Polar residues" evidence="1">
    <location>
        <begin position="93"/>
        <end position="107"/>
    </location>
</feature>
<evidence type="ECO:0000313" key="3">
    <source>
        <dbReference type="Proteomes" id="UP001281003"/>
    </source>
</evidence>
<proteinExistence type="predicted"/>
<gene>
    <name evidence="2" type="ORF">B0T20DRAFT_392845</name>
</gene>
<evidence type="ECO:0000313" key="2">
    <source>
        <dbReference type="EMBL" id="KAK3398446.1"/>
    </source>
</evidence>
<keyword evidence="3" id="KW-1185">Reference proteome</keyword>
<dbReference type="Proteomes" id="UP001281003">
    <property type="component" value="Unassembled WGS sequence"/>
</dbReference>
<feature type="region of interest" description="Disordered" evidence="1">
    <location>
        <begin position="263"/>
        <end position="284"/>
    </location>
</feature>